<accession>A0A6M5CAM1</accession>
<evidence type="ECO:0000313" key="2">
    <source>
        <dbReference type="Proteomes" id="UP000504733"/>
    </source>
</evidence>
<dbReference type="EMBL" id="MT360681">
    <property type="protein sequence ID" value="QJT70533.1"/>
    <property type="molecule type" value="Genomic_DNA"/>
</dbReference>
<gene>
    <name evidence="1" type="ORF">SD1_04</name>
</gene>
<name>A0A6M5CAM1_9CAUD</name>
<protein>
    <submittedName>
        <fullName evidence="1">Uncharacterized protein</fullName>
    </submittedName>
</protein>
<organism evidence="1 2">
    <name type="scientific">Shigella phage 2019SD1</name>
    <dbReference type="NCBI Taxonomy" id="2848074"/>
    <lineage>
        <taxon>Viruses</taxon>
        <taxon>Duplodnaviria</taxon>
        <taxon>Heunggongvirae</taxon>
        <taxon>Uroviricota</taxon>
        <taxon>Caudoviricetes</taxon>
        <taxon>Drexlerviridae</taxon>
        <taxon>Tempevirinae</taxon>
        <taxon>Hanrivervirus</taxon>
        <taxon>Hanrivervirus hv2019SD1</taxon>
    </lineage>
</organism>
<evidence type="ECO:0000313" key="1">
    <source>
        <dbReference type="EMBL" id="QJT70533.1"/>
    </source>
</evidence>
<sequence>MRYGQVSDTSAYNIDGACVLENAAGNQNKNIFVGVAVQHGGVDEGKTKILAKDASAPAFGATIKLSDDGQVDTASGTIETNWIATGDFTEFQDLKLVEVQVQKFRQFQQVNKYGAHLAKDASAPAFGATIKLSDDGQVDTASGTIETNWIATGDFTEFQDLKLVEVQVQKFRQFQQVNKYGAH</sequence>
<reference evidence="1 2" key="1">
    <citation type="submission" date="2020-04" db="EMBL/GenBank/DDBJ databases">
        <authorList>
            <person name="Kumar P."/>
            <person name="Meghvansi M.K."/>
            <person name="Kamboj D.V."/>
        </authorList>
    </citation>
    <scope>NUCLEOTIDE SEQUENCE [LARGE SCALE GENOMIC DNA]</scope>
</reference>
<keyword evidence="2" id="KW-1185">Reference proteome</keyword>
<dbReference type="Proteomes" id="UP000504733">
    <property type="component" value="Segment"/>
</dbReference>
<proteinExistence type="predicted"/>